<keyword evidence="2 5" id="KW-0812">Transmembrane</keyword>
<evidence type="ECO:0000256" key="1">
    <source>
        <dbReference type="ARBA" id="ARBA00004370"/>
    </source>
</evidence>
<feature type="transmembrane region" description="Helical" evidence="5">
    <location>
        <begin position="29"/>
        <end position="50"/>
    </location>
</feature>
<dbReference type="PANTHER" id="PTHR48021:SF7">
    <property type="entry name" value="RH09188P"/>
    <property type="match status" value="1"/>
</dbReference>
<keyword evidence="3 5" id="KW-1133">Transmembrane helix</keyword>
<evidence type="ECO:0000313" key="6">
    <source>
        <dbReference type="EMBL" id="CAH2075525.1"/>
    </source>
</evidence>
<dbReference type="InterPro" id="IPR050549">
    <property type="entry name" value="MFS_Trehalose_Transporter"/>
</dbReference>
<dbReference type="Proteomes" id="UP000837857">
    <property type="component" value="Chromosome 8"/>
</dbReference>
<feature type="non-terminal residue" evidence="6">
    <location>
        <position position="1"/>
    </location>
</feature>
<dbReference type="Gene3D" id="1.20.1250.20">
    <property type="entry name" value="MFS general substrate transporter like domains"/>
    <property type="match status" value="2"/>
</dbReference>
<evidence type="ECO:0000256" key="3">
    <source>
        <dbReference type="ARBA" id="ARBA00022989"/>
    </source>
</evidence>
<protein>
    <recommendedName>
        <fullName evidence="8">Major facilitator superfamily (MFS) profile domain-containing protein</fullName>
    </recommendedName>
</protein>
<comment type="subcellular location">
    <subcellularLocation>
        <location evidence="1">Membrane</location>
    </subcellularLocation>
</comment>
<keyword evidence="4 5" id="KW-0472">Membrane</keyword>
<dbReference type="InterPro" id="IPR036259">
    <property type="entry name" value="MFS_trans_sf"/>
</dbReference>
<feature type="transmembrane region" description="Helical" evidence="5">
    <location>
        <begin position="189"/>
        <end position="209"/>
    </location>
</feature>
<feature type="transmembrane region" description="Helical" evidence="5">
    <location>
        <begin position="101"/>
        <end position="122"/>
    </location>
</feature>
<proteinExistence type="predicted"/>
<organism evidence="6 7">
    <name type="scientific">Iphiclides podalirius</name>
    <name type="common">scarce swallowtail</name>
    <dbReference type="NCBI Taxonomy" id="110791"/>
    <lineage>
        <taxon>Eukaryota</taxon>
        <taxon>Metazoa</taxon>
        <taxon>Ecdysozoa</taxon>
        <taxon>Arthropoda</taxon>
        <taxon>Hexapoda</taxon>
        <taxon>Insecta</taxon>
        <taxon>Pterygota</taxon>
        <taxon>Neoptera</taxon>
        <taxon>Endopterygota</taxon>
        <taxon>Lepidoptera</taxon>
        <taxon>Glossata</taxon>
        <taxon>Ditrysia</taxon>
        <taxon>Papilionoidea</taxon>
        <taxon>Papilionidae</taxon>
        <taxon>Papilioninae</taxon>
        <taxon>Iphiclides</taxon>
    </lineage>
</organism>
<dbReference type="Pfam" id="PF00083">
    <property type="entry name" value="Sugar_tr"/>
    <property type="match status" value="2"/>
</dbReference>
<keyword evidence="7" id="KW-1185">Reference proteome</keyword>
<reference evidence="6" key="1">
    <citation type="submission" date="2022-03" db="EMBL/GenBank/DDBJ databases">
        <authorList>
            <person name="Martin H S."/>
        </authorList>
    </citation>
    <scope>NUCLEOTIDE SEQUENCE</scope>
</reference>
<sequence length="297" mass="33362">MRGVVGSWPTIAISIGLTMQAGMGSVMKWYEVSFVNGGYTIILFFVSFAFPETPYFVLMNGTPEKTLEVLKKFRSSSYNVEAELEQMLEYKVSRSSVKPSIGGILMGLTRVMSGIAFSILILKYGRRTLALVSSLGVSVVCLALWVFLMYAEEKSVFPQLCYMAYIAFAGVGYYNLPILFIYELAPLQIRGILGSIGISILNVIIFGVSHSYPYAENALGFKYVILGFALASFIGSIYLYFFLPETGDLTLQEIEEYYNERRPTLTSQRRIVSMQAISRLNTDNMESRSLIKIRRFS</sequence>
<evidence type="ECO:0000256" key="5">
    <source>
        <dbReference type="SAM" id="Phobius"/>
    </source>
</evidence>
<name>A0ABN8J7W2_9NEOP</name>
<feature type="transmembrane region" description="Helical" evidence="5">
    <location>
        <begin position="221"/>
        <end position="243"/>
    </location>
</feature>
<feature type="transmembrane region" description="Helical" evidence="5">
    <location>
        <begin position="129"/>
        <end position="150"/>
    </location>
</feature>
<dbReference type="EMBL" id="OW152820">
    <property type="protein sequence ID" value="CAH2075525.1"/>
    <property type="molecule type" value="Genomic_DNA"/>
</dbReference>
<evidence type="ECO:0000313" key="7">
    <source>
        <dbReference type="Proteomes" id="UP000837857"/>
    </source>
</evidence>
<gene>
    <name evidence="6" type="ORF">IPOD504_LOCUS16867</name>
</gene>
<evidence type="ECO:0000256" key="4">
    <source>
        <dbReference type="ARBA" id="ARBA00023136"/>
    </source>
</evidence>
<evidence type="ECO:0008006" key="8">
    <source>
        <dbReference type="Google" id="ProtNLM"/>
    </source>
</evidence>
<evidence type="ECO:0000256" key="2">
    <source>
        <dbReference type="ARBA" id="ARBA00022692"/>
    </source>
</evidence>
<accession>A0ABN8J7W2</accession>
<dbReference type="InterPro" id="IPR005828">
    <property type="entry name" value="MFS_sugar_transport-like"/>
</dbReference>
<feature type="transmembrane region" description="Helical" evidence="5">
    <location>
        <begin position="162"/>
        <end position="182"/>
    </location>
</feature>
<dbReference type="PANTHER" id="PTHR48021">
    <property type="match status" value="1"/>
</dbReference>
<dbReference type="SUPFAM" id="SSF103473">
    <property type="entry name" value="MFS general substrate transporter"/>
    <property type="match status" value="1"/>
</dbReference>